<proteinExistence type="predicted"/>
<sequence length="14" mass="1654">MWHSPNSRSSTSYN</sequence>
<comment type="caution">
    <text evidence="1">The sequence shown here is derived from an EMBL/GenBank/DDBJ whole genome shotgun (WGS) entry which is preliminary data.</text>
</comment>
<evidence type="ECO:0000313" key="2">
    <source>
        <dbReference type="Proteomes" id="UP000276133"/>
    </source>
</evidence>
<keyword evidence="2" id="KW-1185">Reference proteome</keyword>
<dbReference type="EMBL" id="REGN01005355">
    <property type="protein sequence ID" value="RNA13642.1"/>
    <property type="molecule type" value="Genomic_DNA"/>
</dbReference>
<dbReference type="Proteomes" id="UP000276133">
    <property type="component" value="Unassembled WGS sequence"/>
</dbReference>
<protein>
    <submittedName>
        <fullName evidence="1">Uncharacterized protein</fullName>
    </submittedName>
</protein>
<accession>A0A3M7QQN1</accession>
<evidence type="ECO:0000313" key="1">
    <source>
        <dbReference type="EMBL" id="RNA13642.1"/>
    </source>
</evidence>
<reference evidence="1 2" key="1">
    <citation type="journal article" date="2018" name="Sci. Rep.">
        <title>Genomic signatures of local adaptation to the degree of environmental predictability in rotifers.</title>
        <authorList>
            <person name="Franch-Gras L."/>
            <person name="Hahn C."/>
            <person name="Garcia-Roger E.M."/>
            <person name="Carmona M.J."/>
            <person name="Serra M."/>
            <person name="Gomez A."/>
        </authorList>
    </citation>
    <scope>NUCLEOTIDE SEQUENCE [LARGE SCALE GENOMIC DNA]</scope>
    <source>
        <strain evidence="1">HYR1</strain>
    </source>
</reference>
<organism evidence="1 2">
    <name type="scientific">Brachionus plicatilis</name>
    <name type="common">Marine rotifer</name>
    <name type="synonym">Brachionus muelleri</name>
    <dbReference type="NCBI Taxonomy" id="10195"/>
    <lineage>
        <taxon>Eukaryota</taxon>
        <taxon>Metazoa</taxon>
        <taxon>Spiralia</taxon>
        <taxon>Gnathifera</taxon>
        <taxon>Rotifera</taxon>
        <taxon>Eurotatoria</taxon>
        <taxon>Monogononta</taxon>
        <taxon>Pseudotrocha</taxon>
        <taxon>Ploima</taxon>
        <taxon>Brachionidae</taxon>
        <taxon>Brachionus</taxon>
    </lineage>
</organism>
<gene>
    <name evidence="1" type="ORF">BpHYR1_021270</name>
</gene>
<name>A0A3M7QQN1_BRAPC</name>